<evidence type="ECO:0000256" key="8">
    <source>
        <dbReference type="SAM" id="Coils"/>
    </source>
</evidence>
<evidence type="ECO:0000256" key="2">
    <source>
        <dbReference type="ARBA" id="ARBA00007613"/>
    </source>
</evidence>
<dbReference type="GO" id="GO:0009279">
    <property type="term" value="C:cell outer membrane"/>
    <property type="evidence" value="ECO:0007669"/>
    <property type="project" value="UniProtKB-SubCell"/>
</dbReference>
<evidence type="ECO:0000256" key="1">
    <source>
        <dbReference type="ARBA" id="ARBA00004442"/>
    </source>
</evidence>
<evidence type="ECO:0000256" key="9">
    <source>
        <dbReference type="SAM" id="SignalP"/>
    </source>
</evidence>
<keyword evidence="9" id="KW-0732">Signal</keyword>
<keyword evidence="6" id="KW-0472">Membrane</keyword>
<sequence length="450" mass="51621">MNNKMKSYSAFTLSVLMTFFLNGYAQSDKLTLQNAIRAAKNNRRLLASLEMETRISQLKTTELNARYLPKISLDYNYQYHPIIASGIIPLGELNSNVPTGAGKALKMGTSYTQNAGLTVQQPLLDISVSKLVRESKLQEKLARLNEKDAELELTYEVAKAYLNVLASAEQVRIAVNDTVRTALSLKMVREKFLNQRILKAEVNETLVTHYDNVQQYHNARNAELVSRQYLLYVTGNDLSGAPLLVLEDYNLSQDISDMDETRLTALPKIEILKIKNEVLNNKEKLERLKYSPLINLNAYLGGDQFSDRLNPFKQNSWYGNSYVGVSLKLPVLFGEQTAKRLSQLKYQQRQNEYQMIEEINRLKHDIQSTAAKFINILQQLNTLTGNINLSSETVAIYQERFKESQLSLNELNDREVRLQHLKLQYEKLKKELIIAWLDWKKANGTIEFIK</sequence>
<comment type="caution">
    <text evidence="10">The sequence shown here is derived from an EMBL/GenBank/DDBJ whole genome shotgun (WGS) entry which is preliminary data.</text>
</comment>
<evidence type="ECO:0000256" key="3">
    <source>
        <dbReference type="ARBA" id="ARBA00022448"/>
    </source>
</evidence>
<dbReference type="GO" id="GO:1990281">
    <property type="term" value="C:efflux pump complex"/>
    <property type="evidence" value="ECO:0007669"/>
    <property type="project" value="TreeGrafter"/>
</dbReference>
<accession>A0A7X0J1H7</accession>
<gene>
    <name evidence="10" type="ORF">HDF25_001482</name>
</gene>
<dbReference type="AlphaFoldDB" id="A0A7X0J1H7"/>
<evidence type="ECO:0000313" key="11">
    <source>
        <dbReference type="Proteomes" id="UP000521017"/>
    </source>
</evidence>
<keyword evidence="7" id="KW-0998">Cell outer membrane</keyword>
<dbReference type="EMBL" id="JACHCC010000003">
    <property type="protein sequence ID" value="MBB6499341.1"/>
    <property type="molecule type" value="Genomic_DNA"/>
</dbReference>
<dbReference type="Proteomes" id="UP000521017">
    <property type="component" value="Unassembled WGS sequence"/>
</dbReference>
<dbReference type="InterPro" id="IPR051906">
    <property type="entry name" value="TolC-like"/>
</dbReference>
<evidence type="ECO:0000313" key="10">
    <source>
        <dbReference type="EMBL" id="MBB6499341.1"/>
    </source>
</evidence>
<dbReference type="GO" id="GO:0015288">
    <property type="term" value="F:porin activity"/>
    <property type="evidence" value="ECO:0007669"/>
    <property type="project" value="TreeGrafter"/>
</dbReference>
<organism evidence="10 11">
    <name type="scientific">Pedobacter cryoconitis</name>
    <dbReference type="NCBI Taxonomy" id="188932"/>
    <lineage>
        <taxon>Bacteria</taxon>
        <taxon>Pseudomonadati</taxon>
        <taxon>Bacteroidota</taxon>
        <taxon>Sphingobacteriia</taxon>
        <taxon>Sphingobacteriales</taxon>
        <taxon>Sphingobacteriaceae</taxon>
        <taxon>Pedobacter</taxon>
    </lineage>
</organism>
<feature type="chain" id="PRO_5031077593" evidence="9">
    <location>
        <begin position="26"/>
        <end position="450"/>
    </location>
</feature>
<keyword evidence="8" id="KW-0175">Coiled coil</keyword>
<comment type="subcellular location">
    <subcellularLocation>
        <location evidence="1">Cell outer membrane</location>
    </subcellularLocation>
</comment>
<dbReference type="PANTHER" id="PTHR30026">
    <property type="entry name" value="OUTER MEMBRANE PROTEIN TOLC"/>
    <property type="match status" value="1"/>
</dbReference>
<proteinExistence type="inferred from homology"/>
<evidence type="ECO:0000256" key="7">
    <source>
        <dbReference type="ARBA" id="ARBA00023237"/>
    </source>
</evidence>
<name>A0A7X0J1H7_9SPHI</name>
<dbReference type="Gene3D" id="1.20.1600.10">
    <property type="entry name" value="Outer membrane efflux proteins (OEP)"/>
    <property type="match status" value="1"/>
</dbReference>
<evidence type="ECO:0000256" key="4">
    <source>
        <dbReference type="ARBA" id="ARBA00022452"/>
    </source>
</evidence>
<comment type="similarity">
    <text evidence="2">Belongs to the outer membrane factor (OMF) (TC 1.B.17) family.</text>
</comment>
<dbReference type="GO" id="GO:0015562">
    <property type="term" value="F:efflux transmembrane transporter activity"/>
    <property type="evidence" value="ECO:0007669"/>
    <property type="project" value="InterPro"/>
</dbReference>
<protein>
    <submittedName>
        <fullName evidence="10">Outer membrane protein TolC</fullName>
    </submittedName>
</protein>
<reference evidence="10 11" key="1">
    <citation type="submission" date="2020-08" db="EMBL/GenBank/DDBJ databases">
        <title>Genomic Encyclopedia of Type Strains, Phase IV (KMG-V): Genome sequencing to study the core and pangenomes of soil and plant-associated prokaryotes.</title>
        <authorList>
            <person name="Whitman W."/>
        </authorList>
    </citation>
    <scope>NUCLEOTIDE SEQUENCE [LARGE SCALE GENOMIC DNA]</scope>
    <source>
        <strain evidence="10 11">M2T3</strain>
    </source>
</reference>
<feature type="coiled-coil region" evidence="8">
    <location>
        <begin position="394"/>
        <end position="431"/>
    </location>
</feature>
<dbReference type="RefSeq" id="WP_184624067.1">
    <property type="nucleotide sequence ID" value="NZ_JACHCC010000003.1"/>
</dbReference>
<keyword evidence="4" id="KW-1134">Transmembrane beta strand</keyword>
<dbReference type="Pfam" id="PF02321">
    <property type="entry name" value="OEP"/>
    <property type="match status" value="1"/>
</dbReference>
<evidence type="ECO:0000256" key="5">
    <source>
        <dbReference type="ARBA" id="ARBA00022692"/>
    </source>
</evidence>
<feature type="signal peptide" evidence="9">
    <location>
        <begin position="1"/>
        <end position="25"/>
    </location>
</feature>
<dbReference type="PANTHER" id="PTHR30026:SF20">
    <property type="entry name" value="OUTER MEMBRANE PROTEIN TOLC"/>
    <property type="match status" value="1"/>
</dbReference>
<dbReference type="InterPro" id="IPR003423">
    <property type="entry name" value="OMP_efflux"/>
</dbReference>
<keyword evidence="3" id="KW-0813">Transport</keyword>
<keyword evidence="5" id="KW-0812">Transmembrane</keyword>
<evidence type="ECO:0000256" key="6">
    <source>
        <dbReference type="ARBA" id="ARBA00023136"/>
    </source>
</evidence>
<dbReference type="SUPFAM" id="SSF56954">
    <property type="entry name" value="Outer membrane efflux proteins (OEP)"/>
    <property type="match status" value="1"/>
</dbReference>